<dbReference type="SUPFAM" id="SSF51445">
    <property type="entry name" value="(Trans)glycosidases"/>
    <property type="match status" value="1"/>
</dbReference>
<dbReference type="SUPFAM" id="SSF63825">
    <property type="entry name" value="YWTD domain"/>
    <property type="match status" value="1"/>
</dbReference>
<evidence type="ECO:0000313" key="4">
    <source>
        <dbReference type="Proteomes" id="UP000823914"/>
    </source>
</evidence>
<protein>
    <submittedName>
        <fullName evidence="3">Glycoside hydrolase</fullName>
    </submittedName>
</protein>
<accession>A0A9E2NZS9</accession>
<dbReference type="InterPro" id="IPR017853">
    <property type="entry name" value="GH"/>
</dbReference>
<comment type="caution">
    <text evidence="3">The sequence shown here is derived from an EMBL/GenBank/DDBJ whole genome shotgun (WGS) entry which is preliminary data.</text>
</comment>
<dbReference type="SUPFAM" id="SSF110296">
    <property type="entry name" value="Oligoxyloglucan reducing end-specific cellobiohydrolase"/>
    <property type="match status" value="1"/>
</dbReference>
<feature type="region of interest" description="Disordered" evidence="1">
    <location>
        <begin position="1"/>
        <end position="28"/>
    </location>
</feature>
<sequence length="757" mass="85226">MFAFAHAQADRDVELTPQRPSRNSDRSKIYDLPEDAVPESESHLVNNILAGTESGLYKIVGSDTPVPLWTEGRVTQIVETQVDDTQIWYFVTGEGLLRSTDLKNFTFLGEEQGLPVLTIKTYDGTEKQLVRRAKEIKDLAVHPQNPQILVATTDSSVYITKDGGDSWKSLGFSSGTSGAKAVAVADMPIPGAQNEDGSFKTELTVFLSHSINGLSYMYPDRSSPKWIDLTGGFSALPTQGDPDEISDILPVVTKTPEGHTYTEVYASQTFMPNVYKIDWNAKRAVKIYAGPEPLDTIDSLASIGDSLLYTSPGKISVLKLETGENLGIPADYSSWQKAISKVPEPVYAAYIPKTKSGFETSVTLRELWLLKPEKIYTPYSTDTLRDVKAIYLPANQGRTESGQNNALKVIKDNKLNAVVIDMKDDYGLLRYDTKDPLVLEKGYISQYAVDLDQFVKKFKDENIYLIARIVVFKDKNLSQYGGGKYAVWNRVTGGPWVGTRGTEDVVDEEGNVTGTQTVYYDENWVDPYSEEVWEYNIAIAKELISRGFDEIQFDYIRFPTDGLNLSQASYRWQDPGMNKESALRSFLSYARENIDAPIGIDIYGANGWYRSGARTGQDVELLSDFVDVICPMFYPSHFEQDFLAQAPKAERPYRIYFNGTYRNSIIARNKCVVRPWAQAFYLPVSYDKVYYNNDYVQRQIFGTRDGANNGYMYWNNTGRYDDLRPDVDETTPYPWENADASMEFRKPALTGEISKGK</sequence>
<dbReference type="InterPro" id="IPR025275">
    <property type="entry name" value="DUF4015"/>
</dbReference>
<gene>
    <name evidence="3" type="ORF">IAA16_10925</name>
</gene>
<dbReference type="Proteomes" id="UP000823914">
    <property type="component" value="Unassembled WGS sequence"/>
</dbReference>
<dbReference type="Gene3D" id="3.20.20.80">
    <property type="entry name" value="Glycosidases"/>
    <property type="match status" value="1"/>
</dbReference>
<organism evidence="3 4">
    <name type="scientific">Candidatus Treponema excrementipullorum</name>
    <dbReference type="NCBI Taxonomy" id="2838768"/>
    <lineage>
        <taxon>Bacteria</taxon>
        <taxon>Pseudomonadati</taxon>
        <taxon>Spirochaetota</taxon>
        <taxon>Spirochaetia</taxon>
        <taxon>Spirochaetales</taxon>
        <taxon>Treponemataceae</taxon>
        <taxon>Treponema</taxon>
    </lineage>
</organism>
<evidence type="ECO:0000313" key="3">
    <source>
        <dbReference type="EMBL" id="MBU3851071.1"/>
    </source>
</evidence>
<reference evidence="3" key="1">
    <citation type="journal article" date="2021" name="PeerJ">
        <title>Extensive microbial diversity within the chicken gut microbiome revealed by metagenomics and culture.</title>
        <authorList>
            <person name="Gilroy R."/>
            <person name="Ravi A."/>
            <person name="Getino M."/>
            <person name="Pursley I."/>
            <person name="Horton D.L."/>
            <person name="Alikhan N.F."/>
            <person name="Baker D."/>
            <person name="Gharbi K."/>
            <person name="Hall N."/>
            <person name="Watson M."/>
            <person name="Adriaenssens E.M."/>
            <person name="Foster-Nyarko E."/>
            <person name="Jarju S."/>
            <person name="Secka A."/>
            <person name="Antonio M."/>
            <person name="Oren A."/>
            <person name="Chaudhuri R.R."/>
            <person name="La Ragione R."/>
            <person name="Hildebrand F."/>
            <person name="Pallen M.J."/>
        </authorList>
    </citation>
    <scope>NUCLEOTIDE SEQUENCE</scope>
    <source>
        <strain evidence="3">Gambia15-2214</strain>
    </source>
</reference>
<dbReference type="AlphaFoldDB" id="A0A9E2NZS9"/>
<evidence type="ECO:0000256" key="1">
    <source>
        <dbReference type="SAM" id="MobiDB-lite"/>
    </source>
</evidence>
<keyword evidence="3" id="KW-0378">Hydrolase</keyword>
<proteinExistence type="predicted"/>
<name>A0A9E2NZS9_9SPIR</name>
<dbReference type="Pfam" id="PF13200">
    <property type="entry name" value="DUF4015"/>
    <property type="match status" value="1"/>
</dbReference>
<feature type="domain" description="DUF4015" evidence="2">
    <location>
        <begin position="389"/>
        <end position="720"/>
    </location>
</feature>
<dbReference type="EMBL" id="JAHLFV010000247">
    <property type="protein sequence ID" value="MBU3851071.1"/>
    <property type="molecule type" value="Genomic_DNA"/>
</dbReference>
<dbReference type="Gene3D" id="2.130.10.10">
    <property type="entry name" value="YVTN repeat-like/Quinoprotein amine dehydrogenase"/>
    <property type="match status" value="1"/>
</dbReference>
<evidence type="ECO:0000259" key="2">
    <source>
        <dbReference type="Pfam" id="PF13200"/>
    </source>
</evidence>
<dbReference type="GO" id="GO:0016787">
    <property type="term" value="F:hydrolase activity"/>
    <property type="evidence" value="ECO:0007669"/>
    <property type="project" value="UniProtKB-KW"/>
</dbReference>
<reference evidence="3" key="2">
    <citation type="submission" date="2021-04" db="EMBL/GenBank/DDBJ databases">
        <authorList>
            <person name="Gilroy R."/>
        </authorList>
    </citation>
    <scope>NUCLEOTIDE SEQUENCE</scope>
    <source>
        <strain evidence="3">Gambia15-2214</strain>
    </source>
</reference>
<dbReference type="InterPro" id="IPR015943">
    <property type="entry name" value="WD40/YVTN_repeat-like_dom_sf"/>
</dbReference>